<evidence type="ECO:0000313" key="2">
    <source>
        <dbReference type="Proteomes" id="UP000299102"/>
    </source>
</evidence>
<dbReference type="EMBL" id="BGZK01000081">
    <property type="protein sequence ID" value="GBP16696.1"/>
    <property type="molecule type" value="Genomic_DNA"/>
</dbReference>
<evidence type="ECO:0000313" key="1">
    <source>
        <dbReference type="EMBL" id="GBP16696.1"/>
    </source>
</evidence>
<keyword evidence="2" id="KW-1185">Reference proteome</keyword>
<reference evidence="1 2" key="1">
    <citation type="journal article" date="2019" name="Commun. Biol.">
        <title>The bagworm genome reveals a unique fibroin gene that provides high tensile strength.</title>
        <authorList>
            <person name="Kono N."/>
            <person name="Nakamura H."/>
            <person name="Ohtoshi R."/>
            <person name="Tomita M."/>
            <person name="Numata K."/>
            <person name="Arakawa K."/>
        </authorList>
    </citation>
    <scope>NUCLEOTIDE SEQUENCE [LARGE SCALE GENOMIC DNA]</scope>
</reference>
<dbReference type="Proteomes" id="UP000299102">
    <property type="component" value="Unassembled WGS sequence"/>
</dbReference>
<accession>A0A4C1TS83</accession>
<protein>
    <submittedName>
        <fullName evidence="1">Uncharacterized protein</fullName>
    </submittedName>
</protein>
<sequence length="80" mass="9157">MLCLRQGWIQHWSQVVTHTRFSQDRPPRRARPPRPVAASLTYPIMAGRGLFGPSLFDSFAFLPGRLTHRMFASARHTPNV</sequence>
<gene>
    <name evidence="1" type="ORF">EVAR_13320_1</name>
</gene>
<proteinExistence type="predicted"/>
<name>A0A4C1TS83_EUMVA</name>
<dbReference type="AlphaFoldDB" id="A0A4C1TS83"/>
<comment type="caution">
    <text evidence="1">The sequence shown here is derived from an EMBL/GenBank/DDBJ whole genome shotgun (WGS) entry which is preliminary data.</text>
</comment>
<organism evidence="1 2">
    <name type="scientific">Eumeta variegata</name>
    <name type="common">Bagworm moth</name>
    <name type="synonym">Eumeta japonica</name>
    <dbReference type="NCBI Taxonomy" id="151549"/>
    <lineage>
        <taxon>Eukaryota</taxon>
        <taxon>Metazoa</taxon>
        <taxon>Ecdysozoa</taxon>
        <taxon>Arthropoda</taxon>
        <taxon>Hexapoda</taxon>
        <taxon>Insecta</taxon>
        <taxon>Pterygota</taxon>
        <taxon>Neoptera</taxon>
        <taxon>Endopterygota</taxon>
        <taxon>Lepidoptera</taxon>
        <taxon>Glossata</taxon>
        <taxon>Ditrysia</taxon>
        <taxon>Tineoidea</taxon>
        <taxon>Psychidae</taxon>
        <taxon>Oiketicinae</taxon>
        <taxon>Eumeta</taxon>
    </lineage>
</organism>